<evidence type="ECO:0000313" key="3">
    <source>
        <dbReference type="Proteomes" id="UP001187682"/>
    </source>
</evidence>
<feature type="compositionally biased region" description="Low complexity" evidence="1">
    <location>
        <begin position="190"/>
        <end position="201"/>
    </location>
</feature>
<feature type="compositionally biased region" description="Pro residues" evidence="1">
    <location>
        <begin position="142"/>
        <end position="156"/>
    </location>
</feature>
<feature type="compositionally biased region" description="Polar residues" evidence="1">
    <location>
        <begin position="220"/>
        <end position="231"/>
    </location>
</feature>
<dbReference type="Proteomes" id="UP001187682">
    <property type="component" value="Unassembled WGS sequence"/>
</dbReference>
<accession>A0AAE8MRJ7</accession>
<feature type="region of interest" description="Disordered" evidence="1">
    <location>
        <begin position="1"/>
        <end position="236"/>
    </location>
</feature>
<feature type="compositionally biased region" description="Pro residues" evidence="1">
    <location>
        <begin position="97"/>
        <end position="120"/>
    </location>
</feature>
<comment type="caution">
    <text evidence="2">The sequence shown here is derived from an EMBL/GenBank/DDBJ whole genome shotgun (WGS) entry which is preliminary data.</text>
</comment>
<organism evidence="2 3">
    <name type="scientific">Cephalotrichum gorgonifer</name>
    <dbReference type="NCBI Taxonomy" id="2041049"/>
    <lineage>
        <taxon>Eukaryota</taxon>
        <taxon>Fungi</taxon>
        <taxon>Dikarya</taxon>
        <taxon>Ascomycota</taxon>
        <taxon>Pezizomycotina</taxon>
        <taxon>Sordariomycetes</taxon>
        <taxon>Hypocreomycetidae</taxon>
        <taxon>Microascales</taxon>
        <taxon>Microascaceae</taxon>
        <taxon>Cephalotrichum</taxon>
    </lineage>
</organism>
<feature type="compositionally biased region" description="Low complexity" evidence="1">
    <location>
        <begin position="69"/>
        <end position="96"/>
    </location>
</feature>
<evidence type="ECO:0000256" key="1">
    <source>
        <dbReference type="SAM" id="MobiDB-lite"/>
    </source>
</evidence>
<evidence type="ECO:0000313" key="2">
    <source>
        <dbReference type="EMBL" id="SPN98351.1"/>
    </source>
</evidence>
<proteinExistence type="predicted"/>
<dbReference type="EMBL" id="ONZQ02000002">
    <property type="protein sequence ID" value="SPN98351.1"/>
    <property type="molecule type" value="Genomic_DNA"/>
</dbReference>
<keyword evidence="3" id="KW-1185">Reference proteome</keyword>
<gene>
    <name evidence="2" type="ORF">DNG_01397</name>
</gene>
<feature type="compositionally biased region" description="Low complexity" evidence="1">
    <location>
        <begin position="161"/>
        <end position="174"/>
    </location>
</feature>
<dbReference type="AlphaFoldDB" id="A0AAE8MRJ7"/>
<feature type="compositionally biased region" description="Low complexity" evidence="1">
    <location>
        <begin position="33"/>
        <end position="54"/>
    </location>
</feature>
<name>A0AAE8MRJ7_9PEZI</name>
<sequence>MAPIPIFTKSPINAAKAEGVTPKTVDVPGSRGAPNRPDAATTTAPPPTNTAQYPAPQPGARPSPPNPTPTTTHIATAYSQYTPATATAGFAPGAGMSPPPPQPGAVPTPPSRTAIPPPPRAGESISPCASKGVDANAIPNPTTMPPQASIPPPAAPYRPRGTAVATGPAGPGPTSLYEGSPGADLSNPSQGYQQGGYQQQGFTPAGPLGYQQQQQPQQQSLGSDWGQGSQLENEEEGVWGIAKKWAQTAGNNIAAAESEVWRRINKG</sequence>
<feature type="compositionally biased region" description="Pro residues" evidence="1">
    <location>
        <begin position="55"/>
        <end position="68"/>
    </location>
</feature>
<dbReference type="PRINTS" id="PR01217">
    <property type="entry name" value="PRICHEXTENSN"/>
</dbReference>
<protein>
    <submittedName>
        <fullName evidence="2">Uncharacterized protein</fullName>
    </submittedName>
</protein>
<reference evidence="2" key="1">
    <citation type="submission" date="2018-03" db="EMBL/GenBank/DDBJ databases">
        <authorList>
            <person name="Guldener U."/>
        </authorList>
    </citation>
    <scope>NUCLEOTIDE SEQUENCE</scope>
</reference>